<name>A0A1H6DRK5_9ACTN</name>
<dbReference type="CDD" id="cd00882">
    <property type="entry name" value="Ras_like_GTPase"/>
    <property type="match status" value="1"/>
</dbReference>
<dbReference type="InterPro" id="IPR004130">
    <property type="entry name" value="Gpn"/>
</dbReference>
<dbReference type="Pfam" id="PF03029">
    <property type="entry name" value="ATP_bind_1"/>
    <property type="match status" value="1"/>
</dbReference>
<evidence type="ECO:0000256" key="3">
    <source>
        <dbReference type="ARBA" id="ARBA00022801"/>
    </source>
</evidence>
<dbReference type="InterPro" id="IPR052705">
    <property type="entry name" value="Gliding_Motility_GTPase"/>
</dbReference>
<evidence type="ECO:0000313" key="5">
    <source>
        <dbReference type="EMBL" id="SEG88007.1"/>
    </source>
</evidence>
<evidence type="ECO:0000256" key="4">
    <source>
        <dbReference type="ARBA" id="ARBA00023134"/>
    </source>
</evidence>
<sequence length="217" mass="23168">MVSNSSDTHPPAPAPARPAYIDDTVEQSVKLLVAGSLGVGKTTFISRLSEIPPLCTEALMTTLGKGTDRLDGLDHKSTTTVAMDFGRITLTPRKAPPLALYLFGTPGQQRFWNVWEGYGLAAGAAGALVLVDTRRLDDSFEVLDQLETRAPHLPTVVAVNLFPDSADHDLGTVHSKLDLPAHTPVTTCVAIDRDSAKQALIALVRHALDLTAEGRTP</sequence>
<dbReference type="GO" id="GO:0016787">
    <property type="term" value="F:hydrolase activity"/>
    <property type="evidence" value="ECO:0007669"/>
    <property type="project" value="UniProtKB-KW"/>
</dbReference>
<organism evidence="5 6">
    <name type="scientific">Thermomonospora echinospora</name>
    <dbReference type="NCBI Taxonomy" id="1992"/>
    <lineage>
        <taxon>Bacteria</taxon>
        <taxon>Bacillati</taxon>
        <taxon>Actinomycetota</taxon>
        <taxon>Actinomycetes</taxon>
        <taxon>Streptosporangiales</taxon>
        <taxon>Thermomonosporaceae</taxon>
        <taxon>Thermomonospora</taxon>
    </lineage>
</organism>
<keyword evidence="3" id="KW-0378">Hydrolase</keyword>
<gene>
    <name evidence="5" type="ORF">SAMN04489712_12157</name>
</gene>
<dbReference type="GO" id="GO:0005525">
    <property type="term" value="F:GTP binding"/>
    <property type="evidence" value="ECO:0007669"/>
    <property type="project" value="UniProtKB-KW"/>
</dbReference>
<dbReference type="AlphaFoldDB" id="A0A1H6DRK5"/>
<accession>A0A1H6DRK5</accession>
<keyword evidence="6" id="KW-1185">Reference proteome</keyword>
<dbReference type="RefSeq" id="WP_103943350.1">
    <property type="nucleotide sequence ID" value="NZ_FNVO01000021.1"/>
</dbReference>
<dbReference type="PANTHER" id="PTHR42708:SF1">
    <property type="entry name" value="GLIDING MOTILITY PROTEIN MGLA"/>
    <property type="match status" value="1"/>
</dbReference>
<keyword evidence="4" id="KW-0342">GTP-binding</keyword>
<proteinExistence type="inferred from homology"/>
<dbReference type="EMBL" id="FNVO01000021">
    <property type="protein sequence ID" value="SEG88007.1"/>
    <property type="molecule type" value="Genomic_DNA"/>
</dbReference>
<keyword evidence="5" id="KW-0675">Receptor</keyword>
<dbReference type="SUPFAM" id="SSF52540">
    <property type="entry name" value="P-loop containing nucleoside triphosphate hydrolases"/>
    <property type="match status" value="1"/>
</dbReference>
<keyword evidence="2" id="KW-0547">Nucleotide-binding</keyword>
<evidence type="ECO:0000256" key="2">
    <source>
        <dbReference type="ARBA" id="ARBA00022741"/>
    </source>
</evidence>
<dbReference type="InterPro" id="IPR027417">
    <property type="entry name" value="P-loop_NTPase"/>
</dbReference>
<evidence type="ECO:0000313" key="6">
    <source>
        <dbReference type="Proteomes" id="UP000236723"/>
    </source>
</evidence>
<comment type="similarity">
    <text evidence="1">Belongs to the GPN-loop GTPase family.</text>
</comment>
<evidence type="ECO:0000256" key="1">
    <source>
        <dbReference type="ARBA" id="ARBA00005290"/>
    </source>
</evidence>
<protein>
    <submittedName>
        <fullName evidence="5">Signal recognition particle receptor subunit beta, a GTPase</fullName>
    </submittedName>
</protein>
<reference evidence="6" key="1">
    <citation type="submission" date="2016-10" db="EMBL/GenBank/DDBJ databases">
        <authorList>
            <person name="Varghese N."/>
            <person name="Submissions S."/>
        </authorList>
    </citation>
    <scope>NUCLEOTIDE SEQUENCE [LARGE SCALE GENOMIC DNA]</scope>
    <source>
        <strain evidence="6">DSM 43163</strain>
    </source>
</reference>
<dbReference type="PANTHER" id="PTHR42708">
    <property type="entry name" value="ATP/GTP-BINDING PROTEIN-RELATED"/>
    <property type="match status" value="1"/>
</dbReference>
<dbReference type="OrthoDB" id="3371691at2"/>
<dbReference type="Proteomes" id="UP000236723">
    <property type="component" value="Unassembled WGS sequence"/>
</dbReference>
<dbReference type="Gene3D" id="3.40.50.300">
    <property type="entry name" value="P-loop containing nucleotide triphosphate hydrolases"/>
    <property type="match status" value="1"/>
</dbReference>